<evidence type="ECO:0000313" key="1">
    <source>
        <dbReference type="EMBL" id="JAD43288.1"/>
    </source>
</evidence>
<dbReference type="AlphaFoldDB" id="A0A0A9A007"/>
<sequence length="25" mass="2904">MLLLLLDGLWVVFFLLLILLCETDP</sequence>
<name>A0A0A9A007_ARUDO</name>
<accession>A0A0A9A007</accession>
<organism evidence="1">
    <name type="scientific">Arundo donax</name>
    <name type="common">Giant reed</name>
    <name type="synonym">Donax arundinaceus</name>
    <dbReference type="NCBI Taxonomy" id="35708"/>
    <lineage>
        <taxon>Eukaryota</taxon>
        <taxon>Viridiplantae</taxon>
        <taxon>Streptophyta</taxon>
        <taxon>Embryophyta</taxon>
        <taxon>Tracheophyta</taxon>
        <taxon>Spermatophyta</taxon>
        <taxon>Magnoliopsida</taxon>
        <taxon>Liliopsida</taxon>
        <taxon>Poales</taxon>
        <taxon>Poaceae</taxon>
        <taxon>PACMAD clade</taxon>
        <taxon>Arundinoideae</taxon>
        <taxon>Arundineae</taxon>
        <taxon>Arundo</taxon>
    </lineage>
</organism>
<proteinExistence type="predicted"/>
<reference evidence="1" key="1">
    <citation type="submission" date="2014-09" db="EMBL/GenBank/DDBJ databases">
        <authorList>
            <person name="Magalhaes I.L.F."/>
            <person name="Oliveira U."/>
            <person name="Santos F.R."/>
            <person name="Vidigal T.H.D.A."/>
            <person name="Brescovit A.D."/>
            <person name="Santos A.J."/>
        </authorList>
    </citation>
    <scope>NUCLEOTIDE SEQUENCE</scope>
    <source>
        <tissue evidence="1">Shoot tissue taken approximately 20 cm above the soil surface</tissue>
    </source>
</reference>
<dbReference type="EMBL" id="GBRH01254607">
    <property type="protein sequence ID" value="JAD43288.1"/>
    <property type="molecule type" value="Transcribed_RNA"/>
</dbReference>
<protein>
    <submittedName>
        <fullName evidence="1">Uncharacterized protein</fullName>
    </submittedName>
</protein>
<reference evidence="1" key="2">
    <citation type="journal article" date="2015" name="Data Brief">
        <title>Shoot transcriptome of the giant reed, Arundo donax.</title>
        <authorList>
            <person name="Barrero R.A."/>
            <person name="Guerrero F.D."/>
            <person name="Moolhuijzen P."/>
            <person name="Goolsby J.A."/>
            <person name="Tidwell J."/>
            <person name="Bellgard S.E."/>
            <person name="Bellgard M.I."/>
        </authorList>
    </citation>
    <scope>NUCLEOTIDE SEQUENCE</scope>
    <source>
        <tissue evidence="1">Shoot tissue taken approximately 20 cm above the soil surface</tissue>
    </source>
</reference>